<evidence type="ECO:0000313" key="2">
    <source>
        <dbReference type="Proteomes" id="UP001222325"/>
    </source>
</evidence>
<gene>
    <name evidence="1" type="ORF">B0H15DRAFT_927502</name>
</gene>
<dbReference type="EMBL" id="JARJCN010000005">
    <property type="protein sequence ID" value="KAJ7100937.1"/>
    <property type="molecule type" value="Genomic_DNA"/>
</dbReference>
<proteinExistence type="predicted"/>
<sequence>MELSSPRLPFELERLVFGHCAFSRPTSIPTLMLVAWRVKQWVEPFLCRTLTITSRGWRPTPEGGSVMLSADTLLSLLGHGLDGPFWRDTTRHLCLADGYADALPIILVAFPGIEDLRLAEEGELALFSALAVKRLHTCAISLFQAFPLDHPFYSQLTHLALSDTIHASDDETTIAFALPRIPHLSHLSFGYPNMISMLLLLLQTCRALRALVSVTHWRAPAYGGFAGELAKDVRFVSLPCTDEIVDWQSGAQWGLDYWARADAFIEKRRSGEIDVYSG</sequence>
<reference evidence="1" key="1">
    <citation type="submission" date="2023-03" db="EMBL/GenBank/DDBJ databases">
        <title>Massive genome expansion in bonnet fungi (Mycena s.s.) driven by repeated elements and novel gene families across ecological guilds.</title>
        <authorList>
            <consortium name="Lawrence Berkeley National Laboratory"/>
            <person name="Harder C.B."/>
            <person name="Miyauchi S."/>
            <person name="Viragh M."/>
            <person name="Kuo A."/>
            <person name="Thoen E."/>
            <person name="Andreopoulos B."/>
            <person name="Lu D."/>
            <person name="Skrede I."/>
            <person name="Drula E."/>
            <person name="Henrissat B."/>
            <person name="Morin E."/>
            <person name="Kohler A."/>
            <person name="Barry K."/>
            <person name="LaButti K."/>
            <person name="Morin E."/>
            <person name="Salamov A."/>
            <person name="Lipzen A."/>
            <person name="Mereny Z."/>
            <person name="Hegedus B."/>
            <person name="Baldrian P."/>
            <person name="Stursova M."/>
            <person name="Weitz H."/>
            <person name="Taylor A."/>
            <person name="Grigoriev I.V."/>
            <person name="Nagy L.G."/>
            <person name="Martin F."/>
            <person name="Kauserud H."/>
        </authorList>
    </citation>
    <scope>NUCLEOTIDE SEQUENCE</scope>
    <source>
        <strain evidence="1">CBHHK173m</strain>
    </source>
</reference>
<comment type="caution">
    <text evidence="1">The sequence shown here is derived from an EMBL/GenBank/DDBJ whole genome shotgun (WGS) entry which is preliminary data.</text>
</comment>
<keyword evidence="2" id="KW-1185">Reference proteome</keyword>
<protein>
    <submittedName>
        <fullName evidence="1">Uncharacterized protein</fullName>
    </submittedName>
</protein>
<name>A0AAD6XWH8_9AGAR</name>
<dbReference type="Proteomes" id="UP001222325">
    <property type="component" value="Unassembled WGS sequence"/>
</dbReference>
<accession>A0AAD6XWH8</accession>
<dbReference type="AlphaFoldDB" id="A0AAD6XWH8"/>
<evidence type="ECO:0000313" key="1">
    <source>
        <dbReference type="EMBL" id="KAJ7100937.1"/>
    </source>
</evidence>
<organism evidence="1 2">
    <name type="scientific">Mycena belliarum</name>
    <dbReference type="NCBI Taxonomy" id="1033014"/>
    <lineage>
        <taxon>Eukaryota</taxon>
        <taxon>Fungi</taxon>
        <taxon>Dikarya</taxon>
        <taxon>Basidiomycota</taxon>
        <taxon>Agaricomycotina</taxon>
        <taxon>Agaricomycetes</taxon>
        <taxon>Agaricomycetidae</taxon>
        <taxon>Agaricales</taxon>
        <taxon>Marasmiineae</taxon>
        <taxon>Mycenaceae</taxon>
        <taxon>Mycena</taxon>
    </lineage>
</organism>